<evidence type="ECO:0000259" key="5">
    <source>
        <dbReference type="PROSITE" id="PS50977"/>
    </source>
</evidence>
<keyword evidence="3" id="KW-0804">Transcription</keyword>
<evidence type="ECO:0000313" key="7">
    <source>
        <dbReference type="Proteomes" id="UP001444146"/>
    </source>
</evidence>
<keyword evidence="7" id="KW-1185">Reference proteome</keyword>
<dbReference type="PANTHER" id="PTHR47506:SF1">
    <property type="entry name" value="HTH-TYPE TRANSCRIPTIONAL REGULATOR YJDC"/>
    <property type="match status" value="1"/>
</dbReference>
<gene>
    <name evidence="6" type="ORF">VSR74_12175</name>
</gene>
<reference evidence="6 7" key="1">
    <citation type="submission" date="2024-01" db="EMBL/GenBank/DDBJ databases">
        <title>Pseudocitrobacter sp. Endophytic strain Cyp-38L.</title>
        <authorList>
            <person name="Amer M.A."/>
            <person name="Hamed S.M."/>
        </authorList>
    </citation>
    <scope>NUCLEOTIDE SEQUENCE [LARGE SCALE GENOMIC DNA]</scope>
    <source>
        <strain evidence="6 7">Cyp38S</strain>
    </source>
</reference>
<dbReference type="SUPFAM" id="SSF46689">
    <property type="entry name" value="Homeodomain-like"/>
    <property type="match status" value="1"/>
</dbReference>
<evidence type="ECO:0000256" key="1">
    <source>
        <dbReference type="ARBA" id="ARBA00023015"/>
    </source>
</evidence>
<sequence>MTTYDKIIKLADTCIQRDGFHGFSFSDLAEGVGIRKASIHHHFPSKTDLGLAYCDYKYALFKQLDERLQAIPAGAQRLKGYLDAFSNCAQQGEMCGIYTMLSDSHTFPAELQQAVNKLAQSELDILEALLLSGAECGELSLNRLSAREQAVIVSASLKGALMLNRLPPHDAYNKTSAALLKTLSANNI</sequence>
<protein>
    <submittedName>
        <fullName evidence="6">TetR/AcrR family transcriptional regulator</fullName>
    </submittedName>
</protein>
<feature type="domain" description="HTH tetR-type" evidence="5">
    <location>
        <begin position="1"/>
        <end position="61"/>
    </location>
</feature>
<comment type="caution">
    <text evidence="6">The sequence shown here is derived from an EMBL/GenBank/DDBJ whole genome shotgun (WGS) entry which is preliminary data.</text>
</comment>
<feature type="DNA-binding region" description="H-T-H motif" evidence="4">
    <location>
        <begin position="24"/>
        <end position="43"/>
    </location>
</feature>
<evidence type="ECO:0000256" key="3">
    <source>
        <dbReference type="ARBA" id="ARBA00023163"/>
    </source>
</evidence>
<dbReference type="InterPro" id="IPR009057">
    <property type="entry name" value="Homeodomain-like_sf"/>
</dbReference>
<dbReference type="InterPro" id="IPR036271">
    <property type="entry name" value="Tet_transcr_reg_TetR-rel_C_sf"/>
</dbReference>
<dbReference type="RefSeq" id="WP_347794979.1">
    <property type="nucleotide sequence ID" value="NZ_JAYMYY010000003.1"/>
</dbReference>
<dbReference type="Proteomes" id="UP001444146">
    <property type="component" value="Unassembled WGS sequence"/>
</dbReference>
<keyword evidence="2 4" id="KW-0238">DNA-binding</keyword>
<evidence type="ECO:0000256" key="4">
    <source>
        <dbReference type="PROSITE-ProRule" id="PRU00335"/>
    </source>
</evidence>
<dbReference type="EMBL" id="JAYMYY010000003">
    <property type="protein sequence ID" value="MEO3990569.1"/>
    <property type="molecule type" value="Genomic_DNA"/>
</dbReference>
<evidence type="ECO:0000313" key="6">
    <source>
        <dbReference type="EMBL" id="MEO3990569.1"/>
    </source>
</evidence>
<name>A0ABV0HJD7_9ENTR</name>
<proteinExistence type="predicted"/>
<dbReference type="Pfam" id="PF00440">
    <property type="entry name" value="TetR_N"/>
    <property type="match status" value="1"/>
</dbReference>
<dbReference type="PANTHER" id="PTHR47506">
    <property type="entry name" value="TRANSCRIPTIONAL REGULATORY PROTEIN"/>
    <property type="match status" value="1"/>
</dbReference>
<evidence type="ECO:0000256" key="2">
    <source>
        <dbReference type="ARBA" id="ARBA00023125"/>
    </source>
</evidence>
<dbReference type="SUPFAM" id="SSF48498">
    <property type="entry name" value="Tetracyclin repressor-like, C-terminal domain"/>
    <property type="match status" value="1"/>
</dbReference>
<dbReference type="InterPro" id="IPR001647">
    <property type="entry name" value="HTH_TetR"/>
</dbReference>
<dbReference type="Gene3D" id="1.10.357.10">
    <property type="entry name" value="Tetracycline Repressor, domain 2"/>
    <property type="match status" value="1"/>
</dbReference>
<accession>A0ABV0HJD7</accession>
<organism evidence="6 7">
    <name type="scientific">Pseudocitrobacter cyperus</name>
    <dbReference type="NCBI Taxonomy" id="3112843"/>
    <lineage>
        <taxon>Bacteria</taxon>
        <taxon>Pseudomonadati</taxon>
        <taxon>Pseudomonadota</taxon>
        <taxon>Gammaproteobacteria</taxon>
        <taxon>Enterobacterales</taxon>
        <taxon>Enterobacteriaceae</taxon>
        <taxon>Pseudocitrobacter</taxon>
    </lineage>
</organism>
<dbReference type="PROSITE" id="PS50977">
    <property type="entry name" value="HTH_TETR_2"/>
    <property type="match status" value="1"/>
</dbReference>
<keyword evidence="1" id="KW-0805">Transcription regulation</keyword>